<dbReference type="AlphaFoldDB" id="A0A2T0RMM7"/>
<reference evidence="2 3" key="1">
    <citation type="submission" date="2018-03" db="EMBL/GenBank/DDBJ databases">
        <title>Genomic Encyclopedia of Archaeal and Bacterial Type Strains, Phase II (KMG-II): from individual species to whole genera.</title>
        <authorList>
            <person name="Goeker M."/>
        </authorList>
    </citation>
    <scope>NUCLEOTIDE SEQUENCE [LARGE SCALE GENOMIC DNA]</scope>
    <source>
        <strain evidence="2 3">DSM 28354</strain>
    </source>
</reference>
<keyword evidence="3" id="KW-1185">Reference proteome</keyword>
<dbReference type="SUPFAM" id="SSF88874">
    <property type="entry name" value="Receptor-binding domain of short tail fibre protein gp12"/>
    <property type="match status" value="1"/>
</dbReference>
<dbReference type="Gene3D" id="3.90.1340.10">
    <property type="entry name" value="Phage tail collar domain"/>
    <property type="match status" value="1"/>
</dbReference>
<dbReference type="InterPro" id="IPR011083">
    <property type="entry name" value="Phage_tail_collar_dom"/>
</dbReference>
<evidence type="ECO:0000259" key="1">
    <source>
        <dbReference type="Pfam" id="PF07484"/>
    </source>
</evidence>
<gene>
    <name evidence="2" type="ORF">CLV58_1454</name>
</gene>
<evidence type="ECO:0000313" key="2">
    <source>
        <dbReference type="EMBL" id="PRY22445.1"/>
    </source>
</evidence>
<accession>A0A2T0RMM7</accession>
<comment type="caution">
    <text evidence="2">The sequence shown here is derived from an EMBL/GenBank/DDBJ whole genome shotgun (WGS) entry which is preliminary data.</text>
</comment>
<protein>
    <submittedName>
        <fullName evidence="2">Microcystin-dependent protein</fullName>
    </submittedName>
</protein>
<dbReference type="OrthoDB" id="9810174at2"/>
<name>A0A2T0RMM7_9BACT</name>
<feature type="domain" description="Phage tail collar" evidence="1">
    <location>
        <begin position="6"/>
        <end position="61"/>
    </location>
</feature>
<dbReference type="EMBL" id="PVTE01000045">
    <property type="protein sequence ID" value="PRY22445.1"/>
    <property type="molecule type" value="Genomic_DNA"/>
</dbReference>
<dbReference type="InterPro" id="IPR037053">
    <property type="entry name" value="Phage_tail_collar_dom_sf"/>
</dbReference>
<evidence type="ECO:0000313" key="3">
    <source>
        <dbReference type="Proteomes" id="UP000238375"/>
    </source>
</evidence>
<dbReference type="RefSeq" id="WP_106140912.1">
    <property type="nucleotide sequence ID" value="NZ_PVTE01000045.1"/>
</dbReference>
<dbReference type="Proteomes" id="UP000238375">
    <property type="component" value="Unassembled WGS sequence"/>
</dbReference>
<organism evidence="2 3">
    <name type="scientific">Spirosoma oryzae</name>
    <dbReference type="NCBI Taxonomy" id="1469603"/>
    <lineage>
        <taxon>Bacteria</taxon>
        <taxon>Pseudomonadati</taxon>
        <taxon>Bacteroidota</taxon>
        <taxon>Cytophagia</taxon>
        <taxon>Cytophagales</taxon>
        <taxon>Cytophagaceae</taxon>
        <taxon>Spirosoma</taxon>
    </lineage>
</organism>
<sequence>MDATIGEIRLVGFTYAPAGWALCNGQLLNISDYDTLYSLLGTTYGGDGQNTFGLPNMCSRLVPGTGAGPGLSNYTQGQMGGVENVTLNTLQLPAHTHPLGPNTTASASTQANGQNPPPANAYPAVATSDLYNLAAPNTTLAPGSVTGTAQPAGNNMPHTNLQPTLALNYIIALEGIYPSRP</sequence>
<proteinExistence type="predicted"/>
<dbReference type="Pfam" id="PF07484">
    <property type="entry name" value="Collar"/>
    <property type="match status" value="1"/>
</dbReference>